<feature type="transmembrane region" description="Helical" evidence="6">
    <location>
        <begin position="94"/>
        <end position="116"/>
    </location>
</feature>
<comment type="subcellular location">
    <subcellularLocation>
        <location evidence="1">Cell membrane</location>
        <topology evidence="1">Multi-pass membrane protein</topology>
    </subcellularLocation>
</comment>
<reference evidence="7 8" key="1">
    <citation type="submission" date="2024-04" db="EMBL/GenBank/DDBJ databases">
        <authorList>
            <consortium name="Genoscope - CEA"/>
            <person name="William W."/>
        </authorList>
    </citation>
    <scope>NUCLEOTIDE SEQUENCE [LARGE SCALE GENOMIC DNA]</scope>
</reference>
<evidence type="ECO:0000313" key="7">
    <source>
        <dbReference type="EMBL" id="CAL1534571.1"/>
    </source>
</evidence>
<dbReference type="Proteomes" id="UP001497497">
    <property type="component" value="Unassembled WGS sequence"/>
</dbReference>
<protein>
    <submittedName>
        <fullName evidence="7">Uncharacterized protein</fullName>
    </submittedName>
</protein>
<keyword evidence="4 6" id="KW-1133">Transmembrane helix</keyword>
<feature type="transmembrane region" description="Helical" evidence="6">
    <location>
        <begin position="144"/>
        <end position="165"/>
    </location>
</feature>
<feature type="transmembrane region" description="Helical" evidence="6">
    <location>
        <begin position="54"/>
        <end position="74"/>
    </location>
</feature>
<dbReference type="GO" id="GO:0004930">
    <property type="term" value="F:G protein-coupled receptor activity"/>
    <property type="evidence" value="ECO:0007669"/>
    <property type="project" value="InterPro"/>
</dbReference>
<dbReference type="SUPFAM" id="SSF81321">
    <property type="entry name" value="Family A G protein-coupled receptor-like"/>
    <property type="match status" value="1"/>
</dbReference>
<dbReference type="InterPro" id="IPR000276">
    <property type="entry name" value="GPCR_Rhodpsn"/>
</dbReference>
<evidence type="ECO:0000256" key="3">
    <source>
        <dbReference type="ARBA" id="ARBA00022692"/>
    </source>
</evidence>
<proteinExistence type="predicted"/>
<dbReference type="AlphaFoldDB" id="A0AAV2HKM3"/>
<evidence type="ECO:0000256" key="2">
    <source>
        <dbReference type="ARBA" id="ARBA00022475"/>
    </source>
</evidence>
<accession>A0AAV2HKM3</accession>
<evidence type="ECO:0000256" key="6">
    <source>
        <dbReference type="SAM" id="Phobius"/>
    </source>
</evidence>
<feature type="non-terminal residue" evidence="7">
    <location>
        <position position="210"/>
    </location>
</feature>
<keyword evidence="3 6" id="KW-0812">Transmembrane</keyword>
<dbReference type="Pfam" id="PF00001">
    <property type="entry name" value="7tm_1"/>
    <property type="match status" value="1"/>
</dbReference>
<dbReference type="Gene3D" id="1.20.1070.10">
    <property type="entry name" value="Rhodopsin 7-helix transmembrane proteins"/>
    <property type="match status" value="1"/>
</dbReference>
<sequence>MLLYITSLNVNFFLPESIFWTTSLTSVMSLLSLLFDCFLKLARPNKYTQVHKDTVISIMLLIWNMSFVIGFLPLVGWNNKDYTARFFNFFPWPYLLFIASLISGCFIACIAFMFLLTKVFNLLKASGPDHSLERPFELQKRHHIQFTIVADFVMWLMCYLPFFLYIGLTCPQCLISDYAQRDTTILYFIPVFTLKSLLSSALQAFRTIKI</sequence>
<comment type="caution">
    <text evidence="7">The sequence shown here is derived from an EMBL/GenBank/DDBJ whole genome shotgun (WGS) entry which is preliminary data.</text>
</comment>
<dbReference type="GO" id="GO:0005886">
    <property type="term" value="C:plasma membrane"/>
    <property type="evidence" value="ECO:0007669"/>
    <property type="project" value="UniProtKB-SubCell"/>
</dbReference>
<evidence type="ECO:0000313" key="8">
    <source>
        <dbReference type="Proteomes" id="UP001497497"/>
    </source>
</evidence>
<feature type="transmembrane region" description="Helical" evidence="6">
    <location>
        <begin position="18"/>
        <end position="42"/>
    </location>
</feature>
<dbReference type="PANTHER" id="PTHR22750">
    <property type="entry name" value="G-PROTEIN COUPLED RECEPTOR"/>
    <property type="match status" value="1"/>
</dbReference>
<feature type="transmembrane region" description="Helical" evidence="6">
    <location>
        <begin position="185"/>
        <end position="205"/>
    </location>
</feature>
<keyword evidence="8" id="KW-1185">Reference proteome</keyword>
<evidence type="ECO:0000256" key="1">
    <source>
        <dbReference type="ARBA" id="ARBA00004651"/>
    </source>
</evidence>
<dbReference type="EMBL" id="CAXITT010000175">
    <property type="protein sequence ID" value="CAL1534571.1"/>
    <property type="molecule type" value="Genomic_DNA"/>
</dbReference>
<evidence type="ECO:0000256" key="4">
    <source>
        <dbReference type="ARBA" id="ARBA00022989"/>
    </source>
</evidence>
<name>A0AAV2HKM3_LYMST</name>
<keyword evidence="5 6" id="KW-0472">Membrane</keyword>
<evidence type="ECO:0000256" key="5">
    <source>
        <dbReference type="ARBA" id="ARBA00023136"/>
    </source>
</evidence>
<gene>
    <name evidence="7" type="ORF">GSLYS_00008531001</name>
</gene>
<keyword evidence="2" id="KW-1003">Cell membrane</keyword>
<organism evidence="7 8">
    <name type="scientific">Lymnaea stagnalis</name>
    <name type="common">Great pond snail</name>
    <name type="synonym">Helix stagnalis</name>
    <dbReference type="NCBI Taxonomy" id="6523"/>
    <lineage>
        <taxon>Eukaryota</taxon>
        <taxon>Metazoa</taxon>
        <taxon>Spiralia</taxon>
        <taxon>Lophotrochozoa</taxon>
        <taxon>Mollusca</taxon>
        <taxon>Gastropoda</taxon>
        <taxon>Heterobranchia</taxon>
        <taxon>Euthyneura</taxon>
        <taxon>Panpulmonata</taxon>
        <taxon>Hygrophila</taxon>
        <taxon>Lymnaeoidea</taxon>
        <taxon>Lymnaeidae</taxon>
        <taxon>Lymnaea</taxon>
    </lineage>
</organism>